<dbReference type="PANTHER" id="PTHR32060:SF30">
    <property type="entry name" value="CARBOXY-TERMINAL PROCESSING PROTEASE CTPA"/>
    <property type="match status" value="1"/>
</dbReference>
<dbReference type="AlphaFoldDB" id="A0A243WL76"/>
<dbReference type="PANTHER" id="PTHR32060">
    <property type="entry name" value="TAIL-SPECIFIC PROTEASE"/>
    <property type="match status" value="1"/>
</dbReference>
<dbReference type="Pfam" id="PF03572">
    <property type="entry name" value="Peptidase_S41"/>
    <property type="match status" value="1"/>
</dbReference>
<dbReference type="InterPro" id="IPR028204">
    <property type="entry name" value="Tricorn_C1"/>
</dbReference>
<dbReference type="GO" id="GO:0004175">
    <property type="term" value="F:endopeptidase activity"/>
    <property type="evidence" value="ECO:0007669"/>
    <property type="project" value="TreeGrafter"/>
</dbReference>
<dbReference type="SUPFAM" id="SSF52096">
    <property type="entry name" value="ClpP/crotonase"/>
    <property type="match status" value="1"/>
</dbReference>
<organism evidence="3 4">
    <name type="scientific">Hymenobacter crusticola</name>
    <dbReference type="NCBI Taxonomy" id="1770526"/>
    <lineage>
        <taxon>Bacteria</taxon>
        <taxon>Pseudomonadati</taxon>
        <taxon>Bacteroidota</taxon>
        <taxon>Cytophagia</taxon>
        <taxon>Cytophagales</taxon>
        <taxon>Hymenobacteraceae</taxon>
        <taxon>Hymenobacter</taxon>
    </lineage>
</organism>
<proteinExistence type="predicted"/>
<gene>
    <name evidence="3" type="ORF">BXP70_00995</name>
</gene>
<keyword evidence="1" id="KW-0732">Signal</keyword>
<keyword evidence="4" id="KW-1185">Reference proteome</keyword>
<protein>
    <recommendedName>
        <fullName evidence="2">Tail specific protease domain-containing protein</fullName>
    </recommendedName>
</protein>
<name>A0A243WL76_9BACT</name>
<dbReference type="Gene3D" id="3.30.750.44">
    <property type="match status" value="1"/>
</dbReference>
<dbReference type="OrthoDB" id="9812068at2"/>
<comment type="caution">
    <text evidence="3">The sequence shown here is derived from an EMBL/GenBank/DDBJ whole genome shotgun (WGS) entry which is preliminary data.</text>
</comment>
<evidence type="ECO:0000313" key="4">
    <source>
        <dbReference type="Proteomes" id="UP000194873"/>
    </source>
</evidence>
<dbReference type="InterPro" id="IPR029045">
    <property type="entry name" value="ClpP/crotonase-like_dom_sf"/>
</dbReference>
<dbReference type="EMBL" id="MTSE01000001">
    <property type="protein sequence ID" value="OUJ75901.1"/>
    <property type="molecule type" value="Genomic_DNA"/>
</dbReference>
<dbReference type="GO" id="GO:0006508">
    <property type="term" value="P:proteolysis"/>
    <property type="evidence" value="ECO:0007669"/>
    <property type="project" value="InterPro"/>
</dbReference>
<reference evidence="3 4" key="1">
    <citation type="submission" date="2017-01" db="EMBL/GenBank/DDBJ databases">
        <title>A new Hymenobacter.</title>
        <authorList>
            <person name="Liang Y."/>
            <person name="Feng F."/>
        </authorList>
    </citation>
    <scope>NUCLEOTIDE SEQUENCE [LARGE SCALE GENOMIC DNA]</scope>
    <source>
        <strain evidence="3">MIMBbqt21</strain>
    </source>
</reference>
<feature type="signal peptide" evidence="1">
    <location>
        <begin position="1"/>
        <end position="23"/>
    </location>
</feature>
<dbReference type="GO" id="GO:0030288">
    <property type="term" value="C:outer membrane-bounded periplasmic space"/>
    <property type="evidence" value="ECO:0007669"/>
    <property type="project" value="TreeGrafter"/>
</dbReference>
<evidence type="ECO:0000313" key="3">
    <source>
        <dbReference type="EMBL" id="OUJ75901.1"/>
    </source>
</evidence>
<dbReference type="SMART" id="SM00245">
    <property type="entry name" value="TSPc"/>
    <property type="match status" value="1"/>
</dbReference>
<dbReference type="GO" id="GO:0007165">
    <property type="term" value="P:signal transduction"/>
    <property type="evidence" value="ECO:0007669"/>
    <property type="project" value="TreeGrafter"/>
</dbReference>
<feature type="domain" description="Tail specific protease" evidence="2">
    <location>
        <begin position="199"/>
        <end position="394"/>
    </location>
</feature>
<accession>A0A243WL76</accession>
<dbReference type="Proteomes" id="UP000194873">
    <property type="component" value="Unassembled WGS sequence"/>
</dbReference>
<evidence type="ECO:0000259" key="2">
    <source>
        <dbReference type="SMART" id="SM00245"/>
    </source>
</evidence>
<dbReference type="RefSeq" id="WP_086592145.1">
    <property type="nucleotide sequence ID" value="NZ_MTSE01000001.1"/>
</dbReference>
<sequence length="416" mass="46700">MKILLLTLGLLAGLGLSTSLAQAKLTPAQYRQDFDYLWETIRDNYAYFDKKQTDWDKVRQLYQPQADTVRSRRAFVRLLENVFVELYDNHASLTTNQFDSQRLVPSGSDLYAEFVAGKATVLDVRQHLGAEQVGIRPGMEIVAIGGVPVEQAIRSFVGKSLRAVDAEVRTYALNLALAGAHNVPRKLSVRTARGVVEYQPDRPAMLQENVHYPRNLDARIRDGVGYIKINNCLFDNGLIQAFDSALTTMLPTKALILDLRETPNGGNTTVARAILGRFITTEQAYQEHELVSEEKTYGVKRKWRELVAPRPAPYTRPVVVLVNHWTASMGEGITIAFDAMQRATVVGTELARLNGSIYSYRMPNSGIGFNFPAEKLYHLNGTPREKYRPKVLVDMRKATDGAQQDLLMETALRLLK</sequence>
<dbReference type="Gene3D" id="3.90.226.10">
    <property type="entry name" value="2-enoyl-CoA Hydratase, Chain A, domain 1"/>
    <property type="match status" value="1"/>
</dbReference>
<dbReference type="GO" id="GO:0008236">
    <property type="term" value="F:serine-type peptidase activity"/>
    <property type="evidence" value="ECO:0007669"/>
    <property type="project" value="InterPro"/>
</dbReference>
<dbReference type="Pfam" id="PF14684">
    <property type="entry name" value="Tricorn_C1"/>
    <property type="match status" value="1"/>
</dbReference>
<feature type="chain" id="PRO_5012264099" description="Tail specific protease domain-containing protein" evidence="1">
    <location>
        <begin position="24"/>
        <end position="416"/>
    </location>
</feature>
<dbReference type="InterPro" id="IPR005151">
    <property type="entry name" value="Tail-specific_protease"/>
</dbReference>
<evidence type="ECO:0000256" key="1">
    <source>
        <dbReference type="SAM" id="SignalP"/>
    </source>
</evidence>